<organism evidence="1 2">
    <name type="scientific">Vibrio parahaemolyticus</name>
    <dbReference type="NCBI Taxonomy" id="670"/>
    <lineage>
        <taxon>Bacteria</taxon>
        <taxon>Pseudomonadati</taxon>
        <taxon>Pseudomonadota</taxon>
        <taxon>Gammaproteobacteria</taxon>
        <taxon>Vibrionales</taxon>
        <taxon>Vibrionaceae</taxon>
        <taxon>Vibrio</taxon>
    </lineage>
</organism>
<name>A0A227C579_VIBPH</name>
<dbReference type="Proteomes" id="UP000214596">
    <property type="component" value="Unassembled WGS sequence"/>
</dbReference>
<dbReference type="AlphaFoldDB" id="A0A227C579"/>
<evidence type="ECO:0000313" key="1">
    <source>
        <dbReference type="EMBL" id="OXE32843.1"/>
    </source>
</evidence>
<reference evidence="1 2" key="1">
    <citation type="journal article" date="2017" name="Appl. Environ. Microbiol.">
        <title>Parallel evolution of two clades of a major Atlantic endemic Vibrio parahaemolyticus pathogen lineage by independent acquisition of related pathogenicity islands.</title>
        <authorList>
            <person name="Xu F."/>
            <person name="Gonzalez-Escalona N."/>
            <person name="Drees K.P."/>
            <person name="Sebra R.P."/>
            <person name="Cooper V.S."/>
            <person name="Jones S.H."/>
            <person name="Whistler C.A."/>
        </authorList>
    </citation>
    <scope>NUCLEOTIDE SEQUENCE [LARGE SCALE GENOMIC DNA]</scope>
    <source>
        <strain evidence="1 2">MAVP-3</strain>
    </source>
</reference>
<dbReference type="STRING" id="670.ACZ92_13740"/>
<proteinExistence type="predicted"/>
<gene>
    <name evidence="1" type="ORF">CA163_10630</name>
</gene>
<sequence>MQRLELFKFYFNKNNDLLTWHSNRNTTHEETKRIHFYQITSQRNHNRLIQGNLNQRRLVMANTKESAVKPQEQFEEAYHLAEQATSEAVGAMKEHAKEKLEVGAENIQQATKSAENVIKERPLLSIGCAFLAGWAVSKLIK</sequence>
<evidence type="ECO:0000313" key="2">
    <source>
        <dbReference type="Proteomes" id="UP000214596"/>
    </source>
</evidence>
<evidence type="ECO:0008006" key="3">
    <source>
        <dbReference type="Google" id="ProtNLM"/>
    </source>
</evidence>
<comment type="caution">
    <text evidence="1">The sequence shown here is derived from an EMBL/GenBank/DDBJ whole genome shotgun (WGS) entry which is preliminary data.</text>
</comment>
<dbReference type="OrthoDB" id="5966597at2"/>
<accession>A0A227C579</accession>
<dbReference type="EMBL" id="NIXT01000506">
    <property type="protein sequence ID" value="OXE32843.1"/>
    <property type="molecule type" value="Genomic_DNA"/>
</dbReference>
<protein>
    <recommendedName>
        <fullName evidence="3">DUF883 domain-containing protein</fullName>
    </recommendedName>
</protein>